<gene>
    <name evidence="1" type="ORF">CCMP2556_LOCUS3508</name>
</gene>
<evidence type="ECO:0000313" key="2">
    <source>
        <dbReference type="Proteomes" id="UP001642484"/>
    </source>
</evidence>
<evidence type="ECO:0000313" key="1">
    <source>
        <dbReference type="EMBL" id="CAK8994102.1"/>
    </source>
</evidence>
<comment type="caution">
    <text evidence="1">The sequence shown here is derived from an EMBL/GenBank/DDBJ whole genome shotgun (WGS) entry which is preliminary data.</text>
</comment>
<proteinExistence type="predicted"/>
<reference evidence="1 2" key="1">
    <citation type="submission" date="2024-02" db="EMBL/GenBank/DDBJ databases">
        <authorList>
            <person name="Chen Y."/>
            <person name="Shah S."/>
            <person name="Dougan E. K."/>
            <person name="Thang M."/>
            <person name="Chan C."/>
        </authorList>
    </citation>
    <scope>NUCLEOTIDE SEQUENCE [LARGE SCALE GENOMIC DNA]</scope>
</reference>
<name>A0ABP0HWF6_9DINO</name>
<sequence length="272" mass="29462">MSLALARDQGVRWVLFGWSIFTAENLVMSEYKTEIKHYWGGRGGPTAYQTMYSTLSGLASLSIFAAYWRFARFGLQLPPPSGSRRLVGLVGRVLGLGALGQLLPPINVTALEIALGLRPQPPQHLPPQVRGAMACPFDFNAHAGRGEVFGITRVSRRPELVGLGFYGLAGALVATTGTQVAMWGIGPLVSFSILAIHSDRVQRRGGELSQEKEQQTSLFPFLALLDGRQSWTELRDEMVTSNLVAASITAVLFSCLGALRPAWMAFGTTKGL</sequence>
<accession>A0ABP0HWF6</accession>
<dbReference type="EMBL" id="CAXAMN010001392">
    <property type="protein sequence ID" value="CAK8994102.1"/>
    <property type="molecule type" value="Genomic_DNA"/>
</dbReference>
<dbReference type="Proteomes" id="UP001642484">
    <property type="component" value="Unassembled WGS sequence"/>
</dbReference>
<organism evidence="1 2">
    <name type="scientific">Durusdinium trenchii</name>
    <dbReference type="NCBI Taxonomy" id="1381693"/>
    <lineage>
        <taxon>Eukaryota</taxon>
        <taxon>Sar</taxon>
        <taxon>Alveolata</taxon>
        <taxon>Dinophyceae</taxon>
        <taxon>Suessiales</taxon>
        <taxon>Symbiodiniaceae</taxon>
        <taxon>Durusdinium</taxon>
    </lineage>
</organism>
<keyword evidence="2" id="KW-1185">Reference proteome</keyword>
<protein>
    <submittedName>
        <fullName evidence="1">Uncharacterized protein</fullName>
    </submittedName>
</protein>